<accession>A0A1J5PRI9</accession>
<sequence length="151" mass="16677">MLDQPDHVIAKVAKQPRRDGGQVGGHINPAFGQQRAQGFQRMAVQPLKRRRIKARLPVDAAFGATAIPDQVGFHAHHGIAPAHLAARHRFQHEAVFARLGQLEHKRDRRVQIRRQPHIDDLIAARGPTGLERVESGDQRHGGTLYVSAAAS</sequence>
<name>A0A1J5PRI9_9ZZZZ</name>
<gene>
    <name evidence="1" type="ORF">GALL_505100</name>
</gene>
<organism evidence="1">
    <name type="scientific">mine drainage metagenome</name>
    <dbReference type="NCBI Taxonomy" id="410659"/>
    <lineage>
        <taxon>unclassified sequences</taxon>
        <taxon>metagenomes</taxon>
        <taxon>ecological metagenomes</taxon>
    </lineage>
</organism>
<evidence type="ECO:0000313" key="1">
    <source>
        <dbReference type="EMBL" id="OIQ67907.1"/>
    </source>
</evidence>
<proteinExistence type="predicted"/>
<dbReference type="EMBL" id="MLJW01005626">
    <property type="protein sequence ID" value="OIQ67907.1"/>
    <property type="molecule type" value="Genomic_DNA"/>
</dbReference>
<comment type="caution">
    <text evidence="1">The sequence shown here is derived from an EMBL/GenBank/DDBJ whole genome shotgun (WGS) entry which is preliminary data.</text>
</comment>
<reference evidence="1" key="1">
    <citation type="submission" date="2016-10" db="EMBL/GenBank/DDBJ databases">
        <title>Sequence of Gallionella enrichment culture.</title>
        <authorList>
            <person name="Poehlein A."/>
            <person name="Muehling M."/>
            <person name="Daniel R."/>
        </authorList>
    </citation>
    <scope>NUCLEOTIDE SEQUENCE</scope>
</reference>
<protein>
    <submittedName>
        <fullName evidence="1">Uncharacterized protein</fullName>
    </submittedName>
</protein>
<dbReference type="AlphaFoldDB" id="A0A1J5PRI9"/>